<gene>
    <name evidence="1" type="ORF">P3W24_00340</name>
</gene>
<sequence>MFPELARAKDKVIYPVVHDFYENDGKVHYIAHAIMSNGVAIKLGNESDNSTGGSTRSHPDQKFWSENTLPSLAKLREKCGLGTATITRIEIDCTLMPCDGQWDGCTFVVPTLVNRVYPSTPLRIFSHRDEKVAQPGSTSTKRYFDCRSNDTNDALKTALGNHGGWGWTS</sequence>
<name>A0ABT6B5M1_9GAMM</name>
<dbReference type="RefSeq" id="WP_320551130.1">
    <property type="nucleotide sequence ID" value="NZ_JAQLOK010000002.1"/>
</dbReference>
<organism evidence="1 2">
    <name type="scientific">Luteibacter sahnii</name>
    <dbReference type="NCBI Taxonomy" id="3021977"/>
    <lineage>
        <taxon>Bacteria</taxon>
        <taxon>Pseudomonadati</taxon>
        <taxon>Pseudomonadota</taxon>
        <taxon>Gammaproteobacteria</taxon>
        <taxon>Lysobacterales</taxon>
        <taxon>Rhodanobacteraceae</taxon>
        <taxon>Luteibacter</taxon>
    </lineage>
</organism>
<reference evidence="1 2" key="1">
    <citation type="journal article" date="2024" name="Curr. Microbiol.">
        <title>Luteibacter sahnii sp. nov., A Novel Yellow-Colored Xanthomonadin Pigment Producing Probiotic Bacterium from Healthy Rice Seed Microbiome.</title>
        <authorList>
            <person name="Jaiswal G."/>
            <person name="Rana R."/>
            <person name="Nayak P.K."/>
            <person name="Chouhan R."/>
            <person name="Gandhi S.G."/>
            <person name="Patel H.K."/>
            <person name="Patil P.B."/>
        </authorList>
    </citation>
    <scope>NUCLEOTIDE SEQUENCE [LARGE SCALE GENOMIC DNA]</scope>
    <source>
        <strain evidence="1 2">PPL201</strain>
    </source>
</reference>
<comment type="caution">
    <text evidence="1">The sequence shown here is derived from an EMBL/GenBank/DDBJ whole genome shotgun (WGS) entry which is preliminary data.</text>
</comment>
<keyword evidence="2" id="KW-1185">Reference proteome</keyword>
<evidence type="ECO:0000313" key="2">
    <source>
        <dbReference type="Proteomes" id="UP001528850"/>
    </source>
</evidence>
<accession>A0ABT6B5M1</accession>
<protein>
    <submittedName>
        <fullName evidence="1">Uncharacterized protein</fullName>
    </submittedName>
</protein>
<evidence type="ECO:0000313" key="1">
    <source>
        <dbReference type="EMBL" id="MDF4023422.1"/>
    </source>
</evidence>
<dbReference type="EMBL" id="JARJJS010000001">
    <property type="protein sequence ID" value="MDF4023422.1"/>
    <property type="molecule type" value="Genomic_DNA"/>
</dbReference>
<proteinExistence type="predicted"/>
<dbReference type="Proteomes" id="UP001528850">
    <property type="component" value="Unassembled WGS sequence"/>
</dbReference>